<reference evidence="1" key="1">
    <citation type="journal article" date="2020" name="Stud. Mycol.">
        <title>101 Dothideomycetes genomes: a test case for predicting lifestyles and emergence of pathogens.</title>
        <authorList>
            <person name="Haridas S."/>
            <person name="Albert R."/>
            <person name="Binder M."/>
            <person name="Bloem J."/>
            <person name="Labutti K."/>
            <person name="Salamov A."/>
            <person name="Andreopoulos B."/>
            <person name="Baker S."/>
            <person name="Barry K."/>
            <person name="Bills G."/>
            <person name="Bluhm B."/>
            <person name="Cannon C."/>
            <person name="Castanera R."/>
            <person name="Culley D."/>
            <person name="Daum C."/>
            <person name="Ezra D."/>
            <person name="Gonzalez J."/>
            <person name="Henrissat B."/>
            <person name="Kuo A."/>
            <person name="Liang C."/>
            <person name="Lipzen A."/>
            <person name="Lutzoni F."/>
            <person name="Magnuson J."/>
            <person name="Mondo S."/>
            <person name="Nolan M."/>
            <person name="Ohm R."/>
            <person name="Pangilinan J."/>
            <person name="Park H.-J."/>
            <person name="Ramirez L."/>
            <person name="Alfaro M."/>
            <person name="Sun H."/>
            <person name="Tritt A."/>
            <person name="Yoshinaga Y."/>
            <person name="Zwiers L.-H."/>
            <person name="Turgeon B."/>
            <person name="Goodwin S."/>
            <person name="Spatafora J."/>
            <person name="Crous P."/>
            <person name="Grigoriev I."/>
        </authorList>
    </citation>
    <scope>NUCLEOTIDE SEQUENCE</scope>
    <source>
        <strain evidence="1">ATCC 74209</strain>
    </source>
</reference>
<name>A0A9P4MQC6_9PLEO</name>
<accession>A0A9P4MQC6</accession>
<comment type="caution">
    <text evidence="1">The sequence shown here is derived from an EMBL/GenBank/DDBJ whole genome shotgun (WGS) entry which is preliminary data.</text>
</comment>
<organism evidence="1 2">
    <name type="scientific">Delitschia confertaspora ATCC 74209</name>
    <dbReference type="NCBI Taxonomy" id="1513339"/>
    <lineage>
        <taxon>Eukaryota</taxon>
        <taxon>Fungi</taxon>
        <taxon>Dikarya</taxon>
        <taxon>Ascomycota</taxon>
        <taxon>Pezizomycotina</taxon>
        <taxon>Dothideomycetes</taxon>
        <taxon>Pleosporomycetidae</taxon>
        <taxon>Pleosporales</taxon>
        <taxon>Delitschiaceae</taxon>
        <taxon>Delitschia</taxon>
    </lineage>
</organism>
<protein>
    <submittedName>
        <fullName evidence="1">Uncharacterized protein</fullName>
    </submittedName>
</protein>
<proteinExistence type="predicted"/>
<evidence type="ECO:0000313" key="2">
    <source>
        <dbReference type="Proteomes" id="UP000799536"/>
    </source>
</evidence>
<evidence type="ECO:0000313" key="1">
    <source>
        <dbReference type="EMBL" id="KAF2198817.1"/>
    </source>
</evidence>
<dbReference type="AlphaFoldDB" id="A0A9P4MQC6"/>
<dbReference type="Proteomes" id="UP000799536">
    <property type="component" value="Unassembled WGS sequence"/>
</dbReference>
<dbReference type="EMBL" id="ML994115">
    <property type="protein sequence ID" value="KAF2198817.1"/>
    <property type="molecule type" value="Genomic_DNA"/>
</dbReference>
<keyword evidence="2" id="KW-1185">Reference proteome</keyword>
<sequence>MRSLTVLSCSLEQTGYKNHLLLVYDNISSLGGLLNSQPLTRPDWQSSHTPSQIKKHPKQRNFLKTHLTYDLKGGYTCYFWFNRMEG</sequence>
<gene>
    <name evidence="1" type="ORF">GQ43DRAFT_142400</name>
</gene>